<evidence type="ECO:0000313" key="2">
    <source>
        <dbReference type="Proteomes" id="UP000323664"/>
    </source>
</evidence>
<comment type="caution">
    <text evidence="1">The sequence shown here is derived from an EMBL/GenBank/DDBJ whole genome shotgun (WGS) entry which is preliminary data.</text>
</comment>
<dbReference type="AlphaFoldDB" id="A0A5M9WMP0"/>
<sequence length="167" mass="19721">MILQLKGQDSLQDEDYARFARFYLANCDEFDEQYMLHDALLHLIHTIQQTHLLLFDDEQGHVSAFIQYHYTEDQRTAFIESAVLAKKYRSSRAFFAGLRDVVLWICQENPEVQSIQFYAVANNRYTNRLYSKFAVWTDIQVRNGRTEHVYTADLDPLLIYLKIQTKG</sequence>
<dbReference type="Proteomes" id="UP000323664">
    <property type="component" value="Unassembled WGS sequence"/>
</dbReference>
<accession>A0A5M9WMP0</accession>
<dbReference type="RefSeq" id="WP_123062689.1">
    <property type="nucleotide sequence ID" value="NZ_RIAS01000001.1"/>
</dbReference>
<name>A0A5M9WMP0_PAEAM</name>
<evidence type="ECO:0008006" key="3">
    <source>
        <dbReference type="Google" id="ProtNLM"/>
    </source>
</evidence>
<dbReference type="EMBL" id="RIAS01000001">
    <property type="protein sequence ID" value="KAA8782835.1"/>
    <property type="molecule type" value="Genomic_DNA"/>
</dbReference>
<proteinExistence type="predicted"/>
<dbReference type="OrthoDB" id="2968015at2"/>
<reference evidence="1 2" key="1">
    <citation type="journal article" date="2019" name="J. Ind. Microbiol. Biotechnol.">
        <title>Paenibacillus amylolyticus 27C64 has a diverse set of carbohydrate-active enzymes and complete pectin deconstruction system.</title>
        <authorList>
            <person name="Keggi C."/>
            <person name="Doran-Peterson J."/>
        </authorList>
    </citation>
    <scope>NUCLEOTIDE SEQUENCE [LARGE SCALE GENOMIC DNA]</scope>
    <source>
        <strain evidence="1 2">27C64</strain>
    </source>
</reference>
<organism evidence="1 2">
    <name type="scientific">Paenibacillus amylolyticus</name>
    <dbReference type="NCBI Taxonomy" id="1451"/>
    <lineage>
        <taxon>Bacteria</taxon>
        <taxon>Bacillati</taxon>
        <taxon>Bacillota</taxon>
        <taxon>Bacilli</taxon>
        <taxon>Bacillales</taxon>
        <taxon>Paenibacillaceae</taxon>
        <taxon>Paenibacillus</taxon>
    </lineage>
</organism>
<evidence type="ECO:0000313" key="1">
    <source>
        <dbReference type="EMBL" id="KAA8782835.1"/>
    </source>
</evidence>
<protein>
    <recommendedName>
        <fullName evidence="3">GNAT family N-acetyltransferase</fullName>
    </recommendedName>
</protein>
<gene>
    <name evidence="1" type="ORF">EC604_03120</name>
</gene>